<dbReference type="NCBIfam" id="NF006734">
    <property type="entry name" value="PRK09266.1"/>
    <property type="match status" value="1"/>
</dbReference>
<name>A0A4R9BHA6_9MICO</name>
<proteinExistence type="predicted"/>
<evidence type="ECO:0000313" key="2">
    <source>
        <dbReference type="Proteomes" id="UP000298313"/>
    </source>
</evidence>
<dbReference type="InterPro" id="IPR036038">
    <property type="entry name" value="Aminotransferase-like"/>
</dbReference>
<accession>A0A4R9BHA6</accession>
<dbReference type="Pfam" id="PF01063">
    <property type="entry name" value="Aminotran_4"/>
    <property type="match status" value="1"/>
</dbReference>
<dbReference type="InterPro" id="IPR001544">
    <property type="entry name" value="Aminotrans_IV"/>
</dbReference>
<reference evidence="1 2" key="1">
    <citation type="submission" date="2019-03" db="EMBL/GenBank/DDBJ databases">
        <title>Genomics of glacier-inhabiting Cryobacterium strains.</title>
        <authorList>
            <person name="Liu Q."/>
            <person name="Xin Y.-H."/>
        </authorList>
    </citation>
    <scope>NUCLEOTIDE SEQUENCE [LARGE SCALE GENOMIC DNA]</scope>
    <source>
        <strain evidence="1 2">Hh4</strain>
    </source>
</reference>
<keyword evidence="1" id="KW-0032">Aminotransferase</keyword>
<comment type="caution">
    <text evidence="1">The sequence shown here is derived from an EMBL/GenBank/DDBJ whole genome shotgun (WGS) entry which is preliminary data.</text>
</comment>
<dbReference type="InterPro" id="IPR043132">
    <property type="entry name" value="BCAT-like_C"/>
</dbReference>
<organism evidence="1 2">
    <name type="scientific">Cryobacterium fucosi</name>
    <dbReference type="NCBI Taxonomy" id="1259157"/>
    <lineage>
        <taxon>Bacteria</taxon>
        <taxon>Bacillati</taxon>
        <taxon>Actinomycetota</taxon>
        <taxon>Actinomycetes</taxon>
        <taxon>Micrococcales</taxon>
        <taxon>Microbacteriaceae</taxon>
        <taxon>Cryobacterium</taxon>
    </lineage>
</organism>
<dbReference type="SUPFAM" id="SSF56752">
    <property type="entry name" value="D-aminoacid aminotransferase-like PLP-dependent enzymes"/>
    <property type="match status" value="1"/>
</dbReference>
<dbReference type="EMBL" id="SOHH01000014">
    <property type="protein sequence ID" value="TFD82774.1"/>
    <property type="molecule type" value="Genomic_DNA"/>
</dbReference>
<dbReference type="Proteomes" id="UP000298313">
    <property type="component" value="Unassembled WGS sequence"/>
</dbReference>
<gene>
    <name evidence="1" type="ORF">E3T48_00835</name>
</gene>
<dbReference type="GO" id="GO:0008483">
    <property type="term" value="F:transaminase activity"/>
    <property type="evidence" value="ECO:0007669"/>
    <property type="project" value="UniProtKB-KW"/>
</dbReference>
<sequence length="260" mass="28876">MTAAPSPYVEIDGRRPEVEDLIHPALVNFGHFTAMQVRGGAVRGLHKHLRRLRVAHVEMFGTEIETEAIRSHMRSAVSRRANSYLRVTLFEPHPGSIRTMSAVRPPLDAPTTPQSLKSISYSRPVPHIKHVGSFAQIFHSLKAREQGFDDALLTSPDGEVSETTRANIGFYRGHQVVWPKAPSLHRITWQILDEHLGEHGFSVHPEHVALRDVARFDGAFLANSIGVVGVGRIDGHRYPPELDMASELSAAYAAAPWDEI</sequence>
<dbReference type="RefSeq" id="WP_134521996.1">
    <property type="nucleotide sequence ID" value="NZ_SOHH01000014.1"/>
</dbReference>
<dbReference type="AlphaFoldDB" id="A0A4R9BHA6"/>
<keyword evidence="1" id="KW-0808">Transferase</keyword>
<dbReference type="OrthoDB" id="8912228at2"/>
<dbReference type="Gene3D" id="3.20.10.10">
    <property type="entry name" value="D-amino Acid Aminotransferase, subunit A, domain 2"/>
    <property type="match status" value="1"/>
</dbReference>
<keyword evidence="2" id="KW-1185">Reference proteome</keyword>
<protein>
    <submittedName>
        <fullName evidence="1">Class IV aminotransferase</fullName>
    </submittedName>
</protein>
<evidence type="ECO:0000313" key="1">
    <source>
        <dbReference type="EMBL" id="TFD82774.1"/>
    </source>
</evidence>